<keyword evidence="5 8" id="KW-0560">Oxidoreductase</keyword>
<keyword evidence="4 9" id="KW-0521">NADP</keyword>
<gene>
    <name evidence="11" type="ORF">K493DRAFT_337067</name>
</gene>
<evidence type="ECO:0000256" key="3">
    <source>
        <dbReference type="ARBA" id="ARBA00022827"/>
    </source>
</evidence>
<dbReference type="GO" id="GO:0005737">
    <property type="term" value="C:cytoplasm"/>
    <property type="evidence" value="ECO:0007669"/>
    <property type="project" value="InterPro"/>
</dbReference>
<comment type="cofactor">
    <cofactor evidence="9">
        <name>FAD</name>
        <dbReference type="ChEBI" id="CHEBI:57692"/>
    </cofactor>
    <text evidence="9">Binds 1 FAD per subunit.</text>
</comment>
<comment type="similarity">
    <text evidence="1 8">Belongs to the class-II pyridine nucleotide-disulfide oxidoreductase family.</text>
</comment>
<accession>A0A1Y1YEI4</accession>
<dbReference type="EC" id="1.8.1.9" evidence="8"/>
<evidence type="ECO:0000313" key="11">
    <source>
        <dbReference type="EMBL" id="ORX96106.1"/>
    </source>
</evidence>
<keyword evidence="7 8" id="KW-0676">Redox-active center</keyword>
<dbReference type="Proteomes" id="UP000193498">
    <property type="component" value="Unassembled WGS sequence"/>
</dbReference>
<reference evidence="11 12" key="1">
    <citation type="submission" date="2016-07" db="EMBL/GenBank/DDBJ databases">
        <title>Pervasive Adenine N6-methylation of Active Genes in Fungi.</title>
        <authorList>
            <consortium name="DOE Joint Genome Institute"/>
            <person name="Mondo S.J."/>
            <person name="Dannebaum R.O."/>
            <person name="Kuo R.C."/>
            <person name="Labutti K."/>
            <person name="Haridas S."/>
            <person name="Kuo A."/>
            <person name="Salamov A."/>
            <person name="Ahrendt S.R."/>
            <person name="Lipzen A."/>
            <person name="Sullivan W."/>
            <person name="Andreopoulos W.B."/>
            <person name="Clum A."/>
            <person name="Lindquist E."/>
            <person name="Daum C."/>
            <person name="Ramamoorthy G.K."/>
            <person name="Gryganskyi A."/>
            <person name="Culley D."/>
            <person name="Magnuson J.K."/>
            <person name="James T.Y."/>
            <person name="O'Malley M.A."/>
            <person name="Stajich J.E."/>
            <person name="Spatafora J.W."/>
            <person name="Visel A."/>
            <person name="Grigoriev I.V."/>
        </authorList>
    </citation>
    <scope>NUCLEOTIDE SEQUENCE [LARGE SCALE GENOMIC DNA]</scope>
    <source>
        <strain evidence="11 12">CBS 931.73</strain>
    </source>
</reference>
<comment type="catalytic activity">
    <reaction evidence="8">
        <text>[thioredoxin]-dithiol + NADP(+) = [thioredoxin]-disulfide + NADPH + H(+)</text>
        <dbReference type="Rhea" id="RHEA:20345"/>
        <dbReference type="Rhea" id="RHEA-COMP:10698"/>
        <dbReference type="Rhea" id="RHEA-COMP:10700"/>
        <dbReference type="ChEBI" id="CHEBI:15378"/>
        <dbReference type="ChEBI" id="CHEBI:29950"/>
        <dbReference type="ChEBI" id="CHEBI:50058"/>
        <dbReference type="ChEBI" id="CHEBI:57783"/>
        <dbReference type="ChEBI" id="CHEBI:58349"/>
        <dbReference type="EC" id="1.8.1.9"/>
    </reaction>
</comment>
<comment type="subunit">
    <text evidence="8">Homodimer.</text>
</comment>
<organism evidence="11 12">
    <name type="scientific">Basidiobolus meristosporus CBS 931.73</name>
    <dbReference type="NCBI Taxonomy" id="1314790"/>
    <lineage>
        <taxon>Eukaryota</taxon>
        <taxon>Fungi</taxon>
        <taxon>Fungi incertae sedis</taxon>
        <taxon>Zoopagomycota</taxon>
        <taxon>Entomophthoromycotina</taxon>
        <taxon>Basidiobolomycetes</taxon>
        <taxon>Basidiobolales</taxon>
        <taxon>Basidiobolaceae</taxon>
        <taxon>Basidiobolus</taxon>
    </lineage>
</organism>
<evidence type="ECO:0000313" key="12">
    <source>
        <dbReference type="Proteomes" id="UP000193498"/>
    </source>
</evidence>
<dbReference type="STRING" id="1314790.A0A1Y1YEI4"/>
<keyword evidence="2 8" id="KW-0285">Flavoprotein</keyword>
<dbReference type="PANTHER" id="PTHR48105">
    <property type="entry name" value="THIOREDOXIN REDUCTASE 1-RELATED-RELATED"/>
    <property type="match status" value="1"/>
</dbReference>
<keyword evidence="3 8" id="KW-0274">FAD</keyword>
<dbReference type="PROSITE" id="PS00573">
    <property type="entry name" value="PYRIDINE_REDOX_2"/>
    <property type="match status" value="1"/>
</dbReference>
<dbReference type="InterPro" id="IPR036188">
    <property type="entry name" value="FAD/NAD-bd_sf"/>
</dbReference>
<evidence type="ECO:0000259" key="10">
    <source>
        <dbReference type="Pfam" id="PF07992"/>
    </source>
</evidence>
<name>A0A1Y1YEI4_9FUNG</name>
<dbReference type="Gene3D" id="3.50.50.60">
    <property type="entry name" value="FAD/NAD(P)-binding domain"/>
    <property type="match status" value="2"/>
</dbReference>
<dbReference type="InterPro" id="IPR008255">
    <property type="entry name" value="Pyr_nucl-diS_OxRdtase_2_AS"/>
</dbReference>
<dbReference type="OrthoDB" id="371245at2759"/>
<dbReference type="GO" id="GO:0004791">
    <property type="term" value="F:thioredoxin-disulfide reductase (NADPH) activity"/>
    <property type="evidence" value="ECO:0007669"/>
    <property type="project" value="UniProtKB-UniRule"/>
</dbReference>
<evidence type="ECO:0000256" key="8">
    <source>
        <dbReference type="RuleBase" id="RU003880"/>
    </source>
</evidence>
<protein>
    <recommendedName>
        <fullName evidence="8">Thioredoxin reductase</fullName>
        <ecNumber evidence="8">1.8.1.9</ecNumber>
    </recommendedName>
</protein>
<dbReference type="InterPro" id="IPR005982">
    <property type="entry name" value="Thioredox_Rdtase"/>
</dbReference>
<dbReference type="SUPFAM" id="SSF51905">
    <property type="entry name" value="FAD/NAD(P)-binding domain"/>
    <property type="match status" value="1"/>
</dbReference>
<dbReference type="FunCoup" id="A0A1Y1YEI4">
    <property type="interactions" value="436"/>
</dbReference>
<dbReference type="PRINTS" id="PR00469">
    <property type="entry name" value="PNDRDTASEII"/>
</dbReference>
<feature type="domain" description="FAD/NAD(P)-binding" evidence="10">
    <location>
        <begin position="37"/>
        <end position="336"/>
    </location>
</feature>
<evidence type="ECO:0000256" key="9">
    <source>
        <dbReference type="RuleBase" id="RU003881"/>
    </source>
</evidence>
<dbReference type="InterPro" id="IPR023753">
    <property type="entry name" value="FAD/NAD-binding_dom"/>
</dbReference>
<dbReference type="PRINTS" id="PR00368">
    <property type="entry name" value="FADPNR"/>
</dbReference>
<proteinExistence type="inferred from homology"/>
<dbReference type="Pfam" id="PF07992">
    <property type="entry name" value="Pyr_redox_2"/>
    <property type="match status" value="1"/>
</dbReference>
<dbReference type="EMBL" id="MCFE01000161">
    <property type="protein sequence ID" value="ORX96106.1"/>
    <property type="molecule type" value="Genomic_DNA"/>
</dbReference>
<comment type="caution">
    <text evidence="11">The sequence shown here is derived from an EMBL/GenBank/DDBJ whole genome shotgun (WGS) entry which is preliminary data.</text>
</comment>
<dbReference type="GO" id="GO:0019430">
    <property type="term" value="P:removal of superoxide radicals"/>
    <property type="evidence" value="ECO:0007669"/>
    <property type="project" value="UniProtKB-UniRule"/>
</dbReference>
<dbReference type="NCBIfam" id="TIGR01292">
    <property type="entry name" value="TRX_reduct"/>
    <property type="match status" value="1"/>
</dbReference>
<evidence type="ECO:0000256" key="4">
    <source>
        <dbReference type="ARBA" id="ARBA00022857"/>
    </source>
</evidence>
<evidence type="ECO:0000256" key="1">
    <source>
        <dbReference type="ARBA" id="ARBA00009333"/>
    </source>
</evidence>
<evidence type="ECO:0000256" key="5">
    <source>
        <dbReference type="ARBA" id="ARBA00023002"/>
    </source>
</evidence>
<evidence type="ECO:0000256" key="2">
    <source>
        <dbReference type="ARBA" id="ARBA00022630"/>
    </source>
</evidence>
<dbReference type="AlphaFoldDB" id="A0A1Y1YEI4"/>
<dbReference type="InParanoid" id="A0A1Y1YEI4"/>
<sequence>MALGHLLRLRTTYSRIPKVFAQQRLFSSSSFAREHARVVIIGSGPAGHTAAIYAARANVEPVMFEGMMAGGIAPGGQLTTTTEVENFPGFPEGITGPTMMDQFRQQSERFGTRIHTETITQVDFSSHPLKLWREGAENEEPDTADSVIIATGATAKRMFLPGEDTYWQNGISACAVCDGAVPIFRNKPLAVVGGGDSAAEEATFLTKYASKVYVLVRRDKLRASSIMAERLLKNPKIEVLWNTVPIEAKGDGKLLKSLVLQDTKTKESREMEMNGLFYAIGHKPNTEPFKDQVDLDQDGYIKVEPGSSKTNVPGVFAAGDVQDRRYRQAITAAGSGCMAALDSLHFLEALDAGKE</sequence>
<evidence type="ECO:0000256" key="6">
    <source>
        <dbReference type="ARBA" id="ARBA00023157"/>
    </source>
</evidence>
<dbReference type="InterPro" id="IPR050097">
    <property type="entry name" value="Ferredoxin-NADP_redctase_2"/>
</dbReference>
<keyword evidence="12" id="KW-1185">Reference proteome</keyword>
<dbReference type="FunFam" id="3.50.50.60:FF:000064">
    <property type="entry name" value="Thioredoxin reductase"/>
    <property type="match status" value="1"/>
</dbReference>
<evidence type="ECO:0000256" key="7">
    <source>
        <dbReference type="ARBA" id="ARBA00023284"/>
    </source>
</evidence>
<keyword evidence="6" id="KW-1015">Disulfide bond</keyword>